<gene>
    <name evidence="2" type="ORF">ALECFALPRED_001094</name>
</gene>
<name>A0A8H3IFV0_9LECA</name>
<keyword evidence="3" id="KW-1185">Reference proteome</keyword>
<proteinExistence type="predicted"/>
<reference evidence="2" key="1">
    <citation type="submission" date="2021-03" db="EMBL/GenBank/DDBJ databases">
        <authorList>
            <person name="Tagirdzhanova G."/>
        </authorList>
    </citation>
    <scope>NUCLEOTIDE SEQUENCE</scope>
</reference>
<protein>
    <submittedName>
        <fullName evidence="2">Uncharacterized protein</fullName>
    </submittedName>
</protein>
<feature type="compositionally biased region" description="Basic and acidic residues" evidence="1">
    <location>
        <begin position="1"/>
        <end position="21"/>
    </location>
</feature>
<sequence length="110" mass="12519">MKEQRLLSKPEEMENGVEKHAQQSTDDPPEREKLESAGDECESDEHLDSNTKIATGIEMIVDFDGIDDPYNAVSKLILKAWSKRENRLQRRNIQLPAPVFIATLQNQVAK</sequence>
<dbReference type="Proteomes" id="UP000664203">
    <property type="component" value="Unassembled WGS sequence"/>
</dbReference>
<evidence type="ECO:0000313" key="3">
    <source>
        <dbReference type="Proteomes" id="UP000664203"/>
    </source>
</evidence>
<dbReference type="AlphaFoldDB" id="A0A8H3IFV0"/>
<accession>A0A8H3IFV0</accession>
<organism evidence="2 3">
    <name type="scientific">Alectoria fallacina</name>
    <dbReference type="NCBI Taxonomy" id="1903189"/>
    <lineage>
        <taxon>Eukaryota</taxon>
        <taxon>Fungi</taxon>
        <taxon>Dikarya</taxon>
        <taxon>Ascomycota</taxon>
        <taxon>Pezizomycotina</taxon>
        <taxon>Lecanoromycetes</taxon>
        <taxon>OSLEUM clade</taxon>
        <taxon>Lecanoromycetidae</taxon>
        <taxon>Lecanorales</taxon>
        <taxon>Lecanorineae</taxon>
        <taxon>Parmeliaceae</taxon>
        <taxon>Alectoria</taxon>
    </lineage>
</organism>
<dbReference type="EMBL" id="CAJPDR010000120">
    <property type="protein sequence ID" value="CAF9919240.1"/>
    <property type="molecule type" value="Genomic_DNA"/>
</dbReference>
<comment type="caution">
    <text evidence="2">The sequence shown here is derived from an EMBL/GenBank/DDBJ whole genome shotgun (WGS) entry which is preliminary data.</text>
</comment>
<feature type="region of interest" description="Disordered" evidence="1">
    <location>
        <begin position="1"/>
        <end position="50"/>
    </location>
</feature>
<evidence type="ECO:0000313" key="2">
    <source>
        <dbReference type="EMBL" id="CAF9919240.1"/>
    </source>
</evidence>
<evidence type="ECO:0000256" key="1">
    <source>
        <dbReference type="SAM" id="MobiDB-lite"/>
    </source>
</evidence>